<dbReference type="InterPro" id="IPR043128">
    <property type="entry name" value="Rev_trsase/Diguanyl_cyclase"/>
</dbReference>
<dbReference type="SUPFAM" id="SSF56672">
    <property type="entry name" value="DNA/RNA polymerases"/>
    <property type="match status" value="1"/>
</dbReference>
<evidence type="ECO:0000256" key="3">
    <source>
        <dbReference type="ARBA" id="ARBA00022801"/>
    </source>
</evidence>
<dbReference type="Gene3D" id="3.30.70.270">
    <property type="match status" value="2"/>
</dbReference>
<feature type="region of interest" description="Disordered" evidence="4">
    <location>
        <begin position="225"/>
        <end position="250"/>
    </location>
</feature>
<comment type="similarity">
    <text evidence="1">Belongs to the beta type-B retroviral polymerase family. HERV class-II K(HML-2) pol subfamily.</text>
</comment>
<dbReference type="InterPro" id="IPR000477">
    <property type="entry name" value="RT_dom"/>
</dbReference>
<dbReference type="PANTHER" id="PTHR33064">
    <property type="entry name" value="POL PROTEIN"/>
    <property type="match status" value="1"/>
</dbReference>
<feature type="domain" description="Peptidase A2" evidence="5">
    <location>
        <begin position="94"/>
        <end position="180"/>
    </location>
</feature>
<dbReference type="InterPro" id="IPR001995">
    <property type="entry name" value="Peptidase_A2_cat"/>
</dbReference>
<dbReference type="PROSITE" id="PS50175">
    <property type="entry name" value="ASP_PROT_RETROV"/>
    <property type="match status" value="1"/>
</dbReference>
<dbReference type="PANTHER" id="PTHR33064:SF37">
    <property type="entry name" value="RIBONUCLEASE H"/>
    <property type="match status" value="1"/>
</dbReference>
<keyword evidence="3" id="KW-0378">Hydrolase</keyword>
<protein>
    <recommendedName>
        <fullName evidence="2">ribonuclease H</fullName>
        <ecNumber evidence="2">3.1.26.4</ecNumber>
    </recommendedName>
</protein>
<evidence type="ECO:0000256" key="2">
    <source>
        <dbReference type="ARBA" id="ARBA00012180"/>
    </source>
</evidence>
<reference evidence="7" key="2">
    <citation type="submission" date="2025-09" db="UniProtKB">
        <authorList>
            <consortium name="Ensembl"/>
        </authorList>
    </citation>
    <scope>IDENTIFICATION</scope>
</reference>
<evidence type="ECO:0000256" key="1">
    <source>
        <dbReference type="ARBA" id="ARBA00010879"/>
    </source>
</evidence>
<evidence type="ECO:0000313" key="7">
    <source>
        <dbReference type="Ensembl" id="ENSOMEP00000023895.1"/>
    </source>
</evidence>
<dbReference type="Pfam" id="PF00078">
    <property type="entry name" value="RVT_1"/>
    <property type="match status" value="1"/>
</dbReference>
<dbReference type="CDD" id="cd01647">
    <property type="entry name" value="RT_LTR"/>
    <property type="match status" value="1"/>
</dbReference>
<dbReference type="Pfam" id="PF17919">
    <property type="entry name" value="RT_RNaseH_2"/>
    <property type="match status" value="1"/>
</dbReference>
<name>A0A3B3D388_ORYME</name>
<dbReference type="EC" id="3.1.26.4" evidence="2"/>
<feature type="domain" description="Reverse transcriptase" evidence="6">
    <location>
        <begin position="676"/>
        <end position="855"/>
    </location>
</feature>
<dbReference type="FunFam" id="3.30.70.270:FF:000045">
    <property type="entry name" value="Transposon Tf2-7 polyprotein"/>
    <property type="match status" value="1"/>
</dbReference>
<dbReference type="InterPro" id="IPR041577">
    <property type="entry name" value="RT_RNaseH_2"/>
</dbReference>
<evidence type="ECO:0000313" key="8">
    <source>
        <dbReference type="Proteomes" id="UP000261560"/>
    </source>
</evidence>
<dbReference type="OMA" id="PELCESM"/>
<dbReference type="GO" id="GO:0006508">
    <property type="term" value="P:proteolysis"/>
    <property type="evidence" value="ECO:0007669"/>
    <property type="project" value="InterPro"/>
</dbReference>
<dbReference type="PROSITE" id="PS50878">
    <property type="entry name" value="RT_POL"/>
    <property type="match status" value="1"/>
</dbReference>
<dbReference type="STRING" id="30732.ENSOMEP00000023895"/>
<evidence type="ECO:0000256" key="4">
    <source>
        <dbReference type="SAM" id="MobiDB-lite"/>
    </source>
</evidence>
<sequence length="1055" mass="117861">MISDHQNTNLDLIRSSQRGCLASSLAGNEEGTETCQSPSAVLVVGLDQQQLSPDQDDLMFPVYPPVQQFLCDLTEKGLARKFYMSLILEDVLVHEALLDTAADITLISSSLFNQLRAAVNSENKDLKLQPCSVSVRPYANTNTSLSAVSLIQLSIGPMTVVHPVYVSPIDSIPFLVGKDLLNRFEPLIDFQQLKLWAQVRQPLSISWPSDTSPVHCDAVETDELYLSDEQESSTKGAGKSEQTEKGSSTQNEQVVFQHDTFLCAISPPDSEDEYAPHILDGIQMVSHLVSDATLCLWAEKSAISLEFYQTLKEENPELQFAVKSLRFPTRSGLNSTLKAIGLCSLSLQWNHRTLTHSFLVVPGLPHTACIGSDLLVRLGVQVDTINNILWSLVPARETPTTPDTLKSEQIIPEACQVVSSEHVFLPAGTKEATIRLHIQPGQSLGHSQAFFQPAPLFFKLGFSLPATPFLGLNSRTISLKVRNDNHNEDTLVPRGTTLGWLISSDFHDFELAVPVLGGIPHALLGEDVTDVIYTKPSKAIAIYSVMDLTPDSVGRVDFSDKNHLVFQTMNEVSINTIDTPPNTENKNQSQPSISEQIDEVVKMADALTTDSERQQLRQVLLKYQSSLSTDSLDCGLTSIHSVRIPTPENAPPTFVRQYKIPLASYEPIQEIIDDLIDKEIIRPCNSTYSAPIWPVRKPNGKWRLTIDYRRLNKQVPLSRWPMTQLEQELPRVKEAKYFSTLDVASGFWTVPVHPDDQHKLAFTFARQQYTFTRCPFGYANSPAEFNIFLNKACPDATQRGTLIYVDDILIRNATFEAHIEEIDHVLQQLTSAGAKISLSKCQWCRTKVNYVGLLVGPTGVQPQVGRVQGLKEIAAPTNLKELRSFLGVCNYSRQFIEDYADIAKPLTELLKKDMPFRWSQPQQQAMETLVTKLSSAPCLAYPNPDKEFHLEVGFSNICVSAGLYQIYDQDKRVVAYASKTLATPELKYSDCEKALLSTVWAVKHFSNYVGGQKVIVETQHQPVTFLNSQFNSIQFNFIYIAQYHKFNLPHWASCL</sequence>
<dbReference type="GO" id="GO:0004190">
    <property type="term" value="F:aspartic-type endopeptidase activity"/>
    <property type="evidence" value="ECO:0007669"/>
    <property type="project" value="InterPro"/>
</dbReference>
<evidence type="ECO:0000259" key="5">
    <source>
        <dbReference type="PROSITE" id="PS50175"/>
    </source>
</evidence>
<dbReference type="InterPro" id="IPR021109">
    <property type="entry name" value="Peptidase_aspartic_dom_sf"/>
</dbReference>
<dbReference type="InterPro" id="IPR043502">
    <property type="entry name" value="DNA/RNA_pol_sf"/>
</dbReference>
<dbReference type="Gene3D" id="2.40.70.10">
    <property type="entry name" value="Acid Proteases"/>
    <property type="match status" value="1"/>
</dbReference>
<reference evidence="7" key="1">
    <citation type="submission" date="2025-08" db="UniProtKB">
        <authorList>
            <consortium name="Ensembl"/>
        </authorList>
    </citation>
    <scope>IDENTIFICATION</scope>
</reference>
<dbReference type="SUPFAM" id="SSF50630">
    <property type="entry name" value="Acid proteases"/>
    <property type="match status" value="1"/>
</dbReference>
<dbReference type="Gene3D" id="3.10.20.370">
    <property type="match status" value="1"/>
</dbReference>
<dbReference type="GeneTree" id="ENSGT01140000282569"/>
<dbReference type="AlphaFoldDB" id="A0A3B3D388"/>
<keyword evidence="8" id="KW-1185">Reference proteome</keyword>
<dbReference type="Gene3D" id="3.10.10.10">
    <property type="entry name" value="HIV Type 1 Reverse Transcriptase, subunit A, domain 1"/>
    <property type="match status" value="1"/>
</dbReference>
<organism evidence="7 8">
    <name type="scientific">Oryzias melastigma</name>
    <name type="common">Marine medaka</name>
    <dbReference type="NCBI Taxonomy" id="30732"/>
    <lineage>
        <taxon>Eukaryota</taxon>
        <taxon>Metazoa</taxon>
        <taxon>Chordata</taxon>
        <taxon>Craniata</taxon>
        <taxon>Vertebrata</taxon>
        <taxon>Euteleostomi</taxon>
        <taxon>Actinopterygii</taxon>
        <taxon>Neopterygii</taxon>
        <taxon>Teleostei</taxon>
        <taxon>Neoteleostei</taxon>
        <taxon>Acanthomorphata</taxon>
        <taxon>Ovalentaria</taxon>
        <taxon>Atherinomorphae</taxon>
        <taxon>Beloniformes</taxon>
        <taxon>Adrianichthyidae</taxon>
        <taxon>Oryziinae</taxon>
        <taxon>Oryzias</taxon>
    </lineage>
</organism>
<dbReference type="Proteomes" id="UP000261560">
    <property type="component" value="Unplaced"/>
</dbReference>
<evidence type="ECO:0000259" key="6">
    <source>
        <dbReference type="PROSITE" id="PS50878"/>
    </source>
</evidence>
<dbReference type="GO" id="GO:0004523">
    <property type="term" value="F:RNA-DNA hybrid ribonuclease activity"/>
    <property type="evidence" value="ECO:0007669"/>
    <property type="project" value="UniProtKB-EC"/>
</dbReference>
<proteinExistence type="inferred from homology"/>
<dbReference type="InterPro" id="IPR051320">
    <property type="entry name" value="Viral_Replic_Matur_Polypro"/>
</dbReference>
<accession>A0A3B3D388</accession>
<dbReference type="PaxDb" id="30732-ENSOMEP00000023895"/>
<dbReference type="Ensembl" id="ENSOMET00000011043.1">
    <property type="protein sequence ID" value="ENSOMEP00000023895.1"/>
    <property type="gene ID" value="ENSOMEG00000004221.1"/>
</dbReference>